<organism evidence="1 2">
    <name type="scientific">Vreelandella halophila</name>
    <dbReference type="NCBI Taxonomy" id="86177"/>
    <lineage>
        <taxon>Bacteria</taxon>
        <taxon>Pseudomonadati</taxon>
        <taxon>Pseudomonadota</taxon>
        <taxon>Gammaproteobacteria</taxon>
        <taxon>Oceanospirillales</taxon>
        <taxon>Halomonadaceae</taxon>
        <taxon>Vreelandella</taxon>
    </lineage>
</organism>
<accession>A0A9X4YGT3</accession>
<evidence type="ECO:0000313" key="2">
    <source>
        <dbReference type="Proteomes" id="UP000460751"/>
    </source>
</evidence>
<keyword evidence="2" id="KW-1185">Reference proteome</keyword>
<gene>
    <name evidence="1" type="ORF">GLW01_13245</name>
</gene>
<evidence type="ECO:0008006" key="3">
    <source>
        <dbReference type="Google" id="ProtNLM"/>
    </source>
</evidence>
<sequence length="116" mass="13142">MMGGIMVRCLAFLNWRVAGLVIGITLLCGAPLTAAAQEPEDNRGDWVSGEIRAMEYDSNSIIVDGRRFQFRDKVQFDGVMLKRDEALERLSPGEFVQIQHGENYSNTIRSIHTRQR</sequence>
<comment type="caution">
    <text evidence="1">The sequence shown here is derived from an EMBL/GenBank/DDBJ whole genome shotgun (WGS) entry which is preliminary data.</text>
</comment>
<dbReference type="RefSeq" id="WP_160899330.1">
    <property type="nucleotide sequence ID" value="NZ_WMEX01000007.1"/>
</dbReference>
<dbReference type="EMBL" id="WMEX01000007">
    <property type="protein sequence ID" value="MYL27755.1"/>
    <property type="molecule type" value="Genomic_DNA"/>
</dbReference>
<proteinExistence type="predicted"/>
<protein>
    <recommendedName>
        <fullName evidence="3">DUF5666 domain-containing protein</fullName>
    </recommendedName>
</protein>
<reference evidence="1 2" key="1">
    <citation type="submission" date="2019-11" db="EMBL/GenBank/DDBJ databases">
        <title>Genome sequences of 17 halophilic strains isolated from different environments.</title>
        <authorList>
            <person name="Furrow R.E."/>
        </authorList>
    </citation>
    <scope>NUCLEOTIDE SEQUENCE [LARGE SCALE GENOMIC DNA]</scope>
    <source>
        <strain evidence="1 2">22507_15_FS</strain>
    </source>
</reference>
<name>A0A9X4YGT3_9GAMM</name>
<dbReference type="Proteomes" id="UP000460751">
    <property type="component" value="Unassembled WGS sequence"/>
</dbReference>
<dbReference type="AlphaFoldDB" id="A0A9X4YGT3"/>
<evidence type="ECO:0000313" key="1">
    <source>
        <dbReference type="EMBL" id="MYL27755.1"/>
    </source>
</evidence>